<keyword evidence="1" id="KW-1133">Transmembrane helix</keyword>
<evidence type="ECO:0000256" key="1">
    <source>
        <dbReference type="SAM" id="Phobius"/>
    </source>
</evidence>
<proteinExistence type="predicted"/>
<evidence type="ECO:0008006" key="4">
    <source>
        <dbReference type="Google" id="ProtNLM"/>
    </source>
</evidence>
<comment type="caution">
    <text evidence="2">The sequence shown here is derived from an EMBL/GenBank/DDBJ whole genome shotgun (WGS) entry which is preliminary data.</text>
</comment>
<organism evidence="2 3">
    <name type="scientific">Brevundimonas aurifodinae</name>
    <dbReference type="NCBI Taxonomy" id="1508312"/>
    <lineage>
        <taxon>Bacteria</taxon>
        <taxon>Pseudomonadati</taxon>
        <taxon>Pseudomonadota</taxon>
        <taxon>Alphaproteobacteria</taxon>
        <taxon>Caulobacterales</taxon>
        <taxon>Caulobacteraceae</taxon>
        <taxon>Brevundimonas</taxon>
    </lineage>
</organism>
<reference evidence="2 3" key="1">
    <citation type="submission" date="2024-06" db="EMBL/GenBank/DDBJ databases">
        <title>Brevundimonas sp. C11.</title>
        <authorList>
            <person name="Maltman C."/>
        </authorList>
    </citation>
    <scope>NUCLEOTIDE SEQUENCE [LARGE SCALE GENOMIC DNA]</scope>
    <source>
        <strain evidence="2 3">C11</strain>
    </source>
</reference>
<feature type="transmembrane region" description="Helical" evidence="1">
    <location>
        <begin position="50"/>
        <end position="69"/>
    </location>
</feature>
<dbReference type="Proteomes" id="UP001445732">
    <property type="component" value="Unassembled WGS sequence"/>
</dbReference>
<gene>
    <name evidence="2" type="ORF">ABN401_06165</name>
</gene>
<keyword evidence="1" id="KW-0472">Membrane</keyword>
<dbReference type="EMBL" id="JBEGDD010000004">
    <property type="protein sequence ID" value="MEQ7154789.1"/>
    <property type="molecule type" value="Genomic_DNA"/>
</dbReference>
<keyword evidence="1" id="KW-0812">Transmembrane</keyword>
<keyword evidence="3" id="KW-1185">Reference proteome</keyword>
<name>A0ABV1NM74_9CAUL</name>
<accession>A0ABV1NM74</accession>
<protein>
    <recommendedName>
        <fullName evidence="4">Amino acid transporter</fullName>
    </recommendedName>
</protein>
<dbReference type="RefSeq" id="WP_349683955.1">
    <property type="nucleotide sequence ID" value="NZ_JBEGDD010000004.1"/>
</dbReference>
<evidence type="ECO:0000313" key="3">
    <source>
        <dbReference type="Proteomes" id="UP001445732"/>
    </source>
</evidence>
<evidence type="ECO:0000313" key="2">
    <source>
        <dbReference type="EMBL" id="MEQ7154789.1"/>
    </source>
</evidence>
<feature type="transmembrane region" description="Helical" evidence="1">
    <location>
        <begin position="21"/>
        <end position="44"/>
    </location>
</feature>
<sequence length="78" mass="8342">MSEAFDPRPITKAAKNERRKLLATTINTVGLTVFAVGFITPMLAGGLTRSSALTLGASFAILAMSHLIARRLLRGLED</sequence>